<evidence type="ECO:0000256" key="3">
    <source>
        <dbReference type="ARBA" id="ARBA00023163"/>
    </source>
</evidence>
<dbReference type="CDD" id="cd06170">
    <property type="entry name" value="LuxR_C_like"/>
    <property type="match status" value="1"/>
</dbReference>
<dbReference type="SUPFAM" id="SSF46894">
    <property type="entry name" value="C-terminal effector domain of the bipartite response regulators"/>
    <property type="match status" value="1"/>
</dbReference>
<dbReference type="PROSITE" id="PS50043">
    <property type="entry name" value="HTH_LUXR_2"/>
    <property type="match status" value="1"/>
</dbReference>
<dbReference type="OrthoDB" id="561214at2"/>
<keyword evidence="6" id="KW-1185">Reference proteome</keyword>
<evidence type="ECO:0000256" key="1">
    <source>
        <dbReference type="ARBA" id="ARBA00023015"/>
    </source>
</evidence>
<dbReference type="SMART" id="SM00421">
    <property type="entry name" value="HTH_LUXR"/>
    <property type="match status" value="1"/>
</dbReference>
<name>A0A090RR60_9VIBR</name>
<gene>
    <name evidence="5" type="ORF">JCM19235_5552</name>
</gene>
<dbReference type="InterPro" id="IPR049151">
    <property type="entry name" value="CsgD-like_REC"/>
</dbReference>
<dbReference type="Pfam" id="PF00196">
    <property type="entry name" value="GerE"/>
    <property type="match status" value="1"/>
</dbReference>
<dbReference type="STRING" id="990268.JCM19235_5552"/>
<sequence length="228" mass="26097">MSHGEDKSITHAILLAGNSLQSSLLKDSIEQKVPLKIRLVSPEKLYQSREAAFSHDTDYVIIDYSTIGKSEVSRYMEVIEGIDHYTKEILLNAPANIGHAEMLKWQNLVGVFYDSDTIDTLVNGFGRILDGELWMSRKLVYEYVHFYRRRQCAKTSPYYTKLTKREQQIIKLLGDGASNTEIADTLFVSENTVKAHLHNAFKKIKVKNRLQALLWVKNNVATSEFVQQ</sequence>
<dbReference type="FunFam" id="1.10.10.10:FF:000153">
    <property type="entry name" value="LuxR family transcriptional regulator"/>
    <property type="match status" value="1"/>
</dbReference>
<comment type="caution">
    <text evidence="5">The sequence shown here is derived from an EMBL/GenBank/DDBJ whole genome shotgun (WGS) entry which is preliminary data.</text>
</comment>
<dbReference type="InterPro" id="IPR000792">
    <property type="entry name" value="Tscrpt_reg_LuxR_C"/>
</dbReference>
<accession>A0A090RR60</accession>
<dbReference type="PROSITE" id="PS00622">
    <property type="entry name" value="HTH_LUXR_1"/>
    <property type="match status" value="1"/>
</dbReference>
<dbReference type="PANTHER" id="PTHR43214:SF38">
    <property type="entry name" value="NITRATE_NITRITE RESPONSE REGULATOR PROTEIN NARL"/>
    <property type="match status" value="1"/>
</dbReference>
<evidence type="ECO:0000313" key="6">
    <source>
        <dbReference type="Proteomes" id="UP000029228"/>
    </source>
</evidence>
<dbReference type="PANTHER" id="PTHR43214">
    <property type="entry name" value="TWO-COMPONENT RESPONSE REGULATOR"/>
    <property type="match status" value="1"/>
</dbReference>
<keyword evidence="3" id="KW-0804">Transcription</keyword>
<keyword evidence="1" id="KW-0805">Transcription regulation</keyword>
<dbReference type="Gene3D" id="1.10.10.10">
    <property type="entry name" value="Winged helix-like DNA-binding domain superfamily/Winged helix DNA-binding domain"/>
    <property type="match status" value="1"/>
</dbReference>
<evidence type="ECO:0000259" key="4">
    <source>
        <dbReference type="PROSITE" id="PS50043"/>
    </source>
</evidence>
<dbReference type="Proteomes" id="UP000029228">
    <property type="component" value="Unassembled WGS sequence"/>
</dbReference>
<reference evidence="5 6" key="1">
    <citation type="submission" date="2014-09" db="EMBL/GenBank/DDBJ databases">
        <title>Vibrio maritimus JCM 19235. (C45) whole genome shotgun sequence.</title>
        <authorList>
            <person name="Sawabe T."/>
            <person name="Meirelles P."/>
            <person name="Nakanishi M."/>
            <person name="Sayaka M."/>
            <person name="Hattori M."/>
            <person name="Ohkuma M."/>
        </authorList>
    </citation>
    <scope>NUCLEOTIDE SEQUENCE [LARGE SCALE GENOMIC DNA]</scope>
    <source>
        <strain evidence="6">JCM19235</strain>
    </source>
</reference>
<evidence type="ECO:0000313" key="5">
    <source>
        <dbReference type="EMBL" id="GAL17003.1"/>
    </source>
</evidence>
<dbReference type="AlphaFoldDB" id="A0A090RR60"/>
<dbReference type="Pfam" id="PF21155">
    <property type="entry name" value="VpsT-like_REC"/>
    <property type="match status" value="1"/>
</dbReference>
<proteinExistence type="predicted"/>
<dbReference type="Gene3D" id="3.40.50.2300">
    <property type="match status" value="1"/>
</dbReference>
<dbReference type="PRINTS" id="PR00038">
    <property type="entry name" value="HTHLUXR"/>
</dbReference>
<feature type="domain" description="HTH luxR-type" evidence="4">
    <location>
        <begin position="162"/>
        <end position="220"/>
    </location>
</feature>
<dbReference type="GO" id="GO:0003677">
    <property type="term" value="F:DNA binding"/>
    <property type="evidence" value="ECO:0007669"/>
    <property type="project" value="UniProtKB-KW"/>
</dbReference>
<reference evidence="5 6" key="2">
    <citation type="submission" date="2014-09" db="EMBL/GenBank/DDBJ databases">
        <authorList>
            <consortium name="NBRP consortium"/>
            <person name="Sawabe T."/>
            <person name="Meirelles P."/>
            <person name="Nakanishi M."/>
            <person name="Sayaka M."/>
            <person name="Hattori M."/>
            <person name="Ohkuma M."/>
        </authorList>
    </citation>
    <scope>NUCLEOTIDE SEQUENCE [LARGE SCALE GENOMIC DNA]</scope>
    <source>
        <strain evidence="6">JCM19235</strain>
    </source>
</reference>
<dbReference type="InterPro" id="IPR039420">
    <property type="entry name" value="WalR-like"/>
</dbReference>
<dbReference type="InterPro" id="IPR036388">
    <property type="entry name" value="WH-like_DNA-bd_sf"/>
</dbReference>
<dbReference type="GO" id="GO:0006355">
    <property type="term" value="P:regulation of DNA-templated transcription"/>
    <property type="evidence" value="ECO:0007669"/>
    <property type="project" value="InterPro"/>
</dbReference>
<organism evidence="5 6">
    <name type="scientific">Vibrio maritimus</name>
    <dbReference type="NCBI Taxonomy" id="990268"/>
    <lineage>
        <taxon>Bacteria</taxon>
        <taxon>Pseudomonadati</taxon>
        <taxon>Pseudomonadota</taxon>
        <taxon>Gammaproteobacteria</taxon>
        <taxon>Vibrionales</taxon>
        <taxon>Vibrionaceae</taxon>
        <taxon>Vibrio</taxon>
    </lineage>
</organism>
<keyword evidence="2" id="KW-0238">DNA-binding</keyword>
<dbReference type="EMBL" id="BBMR01000001">
    <property type="protein sequence ID" value="GAL17003.1"/>
    <property type="molecule type" value="Genomic_DNA"/>
</dbReference>
<dbReference type="InterPro" id="IPR016032">
    <property type="entry name" value="Sig_transdc_resp-reg_C-effctor"/>
</dbReference>
<evidence type="ECO:0000256" key="2">
    <source>
        <dbReference type="ARBA" id="ARBA00023125"/>
    </source>
</evidence>
<protein>
    <submittedName>
        <fullName evidence="5">Transcriptional regulator CsgD for 2nd curli operon</fullName>
    </submittedName>
</protein>